<accession>A0AAT9T5M4</accession>
<reference evidence="3" key="1">
    <citation type="journal article" date="2023" name="Nat. Commun.">
        <title>Virus diversity, wildlife-domestic animal circulation and potential zoonotic viruses of small mammals, pangolins and zoo animals.</title>
        <authorList>
            <person name="Cui X."/>
            <person name="Fan K."/>
            <person name="Liang X."/>
            <person name="Gong W."/>
            <person name="Chen W."/>
            <person name="He B."/>
            <person name="Chen X."/>
            <person name="Wang H."/>
            <person name="Wang X."/>
            <person name="Zhang P."/>
            <person name="Lu X."/>
            <person name="Chen R."/>
            <person name="Lin K."/>
            <person name="Liu J."/>
            <person name="Zhai J."/>
            <person name="Liu D.X."/>
            <person name="Shan F."/>
            <person name="Li Y."/>
            <person name="Chen R.A."/>
            <person name="Meng H."/>
            <person name="Li X."/>
            <person name="Mi S."/>
            <person name="Jiang J."/>
            <person name="Zhou N."/>
            <person name="Chen Z."/>
            <person name="Zou J.-J."/>
            <person name="Ge D."/>
            <person name="Yang Q."/>
            <person name="He K."/>
            <person name="Chen T."/>
            <person name="Wu Y.-J."/>
            <person name="Lu H."/>
            <person name="Irwin D.M."/>
            <person name="Shen X."/>
            <person name="Hu Y."/>
            <person name="Lu X."/>
            <person name="Ding C."/>
            <person name="Guan Y."/>
            <person name="Tu C."/>
            <person name="Shen Y."/>
        </authorList>
    </citation>
    <scope>NUCLEOTIDE SEQUENCE</scope>
    <source>
        <strain evidence="1">SC/C3-17.18/2021</strain>
        <strain evidence="2">SC/C6-241.18/2021</strain>
        <strain evidence="3">SC/C6-247.18/2021</strain>
    </source>
</reference>
<dbReference type="EMBL" id="OQ297730">
    <property type="protein sequence ID" value="WCZ56018.1"/>
    <property type="molecule type" value="Genomic_RNA"/>
</dbReference>
<evidence type="ECO:0000313" key="1">
    <source>
        <dbReference type="EMBL" id="WCZ55755.1"/>
    </source>
</evidence>
<evidence type="ECO:0000313" key="3">
    <source>
        <dbReference type="EMBL" id="WCZ56028.1"/>
    </source>
</evidence>
<proteinExistence type="predicted"/>
<evidence type="ECO:0000313" key="2">
    <source>
        <dbReference type="EMBL" id="WCZ56018.1"/>
    </source>
</evidence>
<name>A0AAT9T5M4_9NIDO</name>
<sequence length="226" mass="26326">MILFILFMVFPLSLCWTVRPCIHALYDTKYKIQHHFDKTPGTYYVTWSIVVNDTDVHNPSSVMIASWNPLNKASRKVTNFARADSVGNLVVKLYPGVKHSYLLHGKKFYQGNVTVLNERYDFCLLNPLPKPYLVVDYLKCPQWPWLEGEFNATCYADFIGKRYTYWFRPYHRSPPTVMSVGNATIHYRGGFIHQWFICGASHPLDFRTVEFSPLQYCVDHGDKIVN</sequence>
<dbReference type="EMBL" id="OQ297731">
    <property type="protein sequence ID" value="WCZ56028.1"/>
    <property type="molecule type" value="Genomic_RNA"/>
</dbReference>
<organism evidence="3">
    <name type="scientific">Pika coronavirus</name>
    <dbReference type="NCBI Taxonomy" id="3027598"/>
    <lineage>
        <taxon>Viruses</taxon>
        <taxon>Riboviria</taxon>
        <taxon>Orthornavirae</taxon>
        <taxon>Pisuviricota</taxon>
        <taxon>Pisoniviricetes</taxon>
        <taxon>Nidovirales</taxon>
        <taxon>Cornidovirineae</taxon>
        <taxon>Coronaviridae</taxon>
        <taxon>Coronavirinae</taxon>
    </lineage>
</organism>
<dbReference type="EMBL" id="OQ297696">
    <property type="protein sequence ID" value="WCZ55755.1"/>
    <property type="molecule type" value="Genomic_RNA"/>
</dbReference>
<protein>
    <submittedName>
        <fullName evidence="3">ORF4 protein</fullName>
    </submittedName>
</protein>